<protein>
    <submittedName>
        <fullName evidence="1">Uncharacterized protein</fullName>
    </submittedName>
</protein>
<dbReference type="EMBL" id="VEVO01000015">
    <property type="protein sequence ID" value="KAF0030146.1"/>
    <property type="molecule type" value="Genomic_DNA"/>
</dbReference>
<evidence type="ECO:0000313" key="2">
    <source>
        <dbReference type="Proteomes" id="UP000438429"/>
    </source>
</evidence>
<evidence type="ECO:0000313" key="1">
    <source>
        <dbReference type="EMBL" id="KAF0030146.1"/>
    </source>
</evidence>
<gene>
    <name evidence="1" type="ORF">F2P81_016877</name>
</gene>
<organism evidence="1 2">
    <name type="scientific">Scophthalmus maximus</name>
    <name type="common">Turbot</name>
    <name type="synonym">Psetta maxima</name>
    <dbReference type="NCBI Taxonomy" id="52904"/>
    <lineage>
        <taxon>Eukaryota</taxon>
        <taxon>Metazoa</taxon>
        <taxon>Chordata</taxon>
        <taxon>Craniata</taxon>
        <taxon>Vertebrata</taxon>
        <taxon>Euteleostomi</taxon>
        <taxon>Actinopterygii</taxon>
        <taxon>Neopterygii</taxon>
        <taxon>Teleostei</taxon>
        <taxon>Neoteleostei</taxon>
        <taxon>Acanthomorphata</taxon>
        <taxon>Carangaria</taxon>
        <taxon>Pleuronectiformes</taxon>
        <taxon>Pleuronectoidei</taxon>
        <taxon>Scophthalmidae</taxon>
        <taxon>Scophthalmus</taxon>
    </lineage>
</organism>
<comment type="caution">
    <text evidence="1">The sequence shown here is derived from an EMBL/GenBank/DDBJ whole genome shotgun (WGS) entry which is preliminary data.</text>
</comment>
<proteinExistence type="predicted"/>
<sequence>MFSLLPAAVPRSLCNTPVTLWGPSTLLLALILRVERLRRHWSGMVPTSVLSSTGSLRSVRTCGLTVRLQLFPEPRVSTTLKSFHSPRRKTTEVRSREADSCIVIIVIINLRYGPDFTFCQIRNTLDLCGVRIRAEGGGSGGEMHLRLNQSDRSACRQSAMSLLMILPRSASQLSPPRWITALTAIEATLALPVLRQLHSSKCHFSKSKFHQ</sequence>
<accession>A0A6A4S4M2</accession>
<name>A0A6A4S4M2_SCOMX</name>
<dbReference type="Proteomes" id="UP000438429">
    <property type="component" value="Unassembled WGS sequence"/>
</dbReference>
<reference evidence="1 2" key="1">
    <citation type="submission" date="2019-06" db="EMBL/GenBank/DDBJ databases">
        <title>Draft genomes of female and male turbot (Scophthalmus maximus).</title>
        <authorList>
            <person name="Xu H."/>
            <person name="Xu X.-W."/>
            <person name="Shao C."/>
            <person name="Chen S."/>
        </authorList>
    </citation>
    <scope>NUCLEOTIDE SEQUENCE [LARGE SCALE GENOMIC DNA]</scope>
    <source>
        <strain evidence="1">Ysfricsl-2016a</strain>
        <tissue evidence="1">Blood</tissue>
    </source>
</reference>
<dbReference type="AlphaFoldDB" id="A0A6A4S4M2"/>